<gene>
    <name evidence="2" type="ORF">IW19_06440</name>
</gene>
<keyword evidence="2" id="KW-0808">Transferase</keyword>
<organism evidence="2 3">
    <name type="scientific">Flavobacterium reichenbachii</name>
    <dbReference type="NCBI Taxonomy" id="362418"/>
    <lineage>
        <taxon>Bacteria</taxon>
        <taxon>Pseudomonadati</taxon>
        <taxon>Bacteroidota</taxon>
        <taxon>Flavobacteriia</taxon>
        <taxon>Flavobacteriales</taxon>
        <taxon>Flavobacteriaceae</taxon>
        <taxon>Flavobacterium</taxon>
    </lineage>
</organism>
<comment type="caution">
    <text evidence="2">The sequence shown here is derived from an EMBL/GenBank/DDBJ whole genome shotgun (WGS) entry which is preliminary data.</text>
</comment>
<dbReference type="OrthoDB" id="1395864at2"/>
<dbReference type="CDD" id="cd01635">
    <property type="entry name" value="Glycosyltransferase_GTB-type"/>
    <property type="match status" value="1"/>
</dbReference>
<feature type="domain" description="Glycosyl transferase family 1" evidence="1">
    <location>
        <begin position="189"/>
        <end position="325"/>
    </location>
</feature>
<dbReference type="GO" id="GO:0016757">
    <property type="term" value="F:glycosyltransferase activity"/>
    <property type="evidence" value="ECO:0007669"/>
    <property type="project" value="InterPro"/>
</dbReference>
<evidence type="ECO:0000313" key="3">
    <source>
        <dbReference type="Proteomes" id="UP000028715"/>
    </source>
</evidence>
<dbReference type="EMBL" id="JPRL01000001">
    <property type="protein sequence ID" value="KFF05193.1"/>
    <property type="molecule type" value="Genomic_DNA"/>
</dbReference>
<dbReference type="SUPFAM" id="SSF53756">
    <property type="entry name" value="UDP-Glycosyltransferase/glycogen phosphorylase"/>
    <property type="match status" value="1"/>
</dbReference>
<dbReference type="PANTHER" id="PTHR12526">
    <property type="entry name" value="GLYCOSYLTRANSFERASE"/>
    <property type="match status" value="1"/>
</dbReference>
<proteinExistence type="predicted"/>
<dbReference type="Pfam" id="PF00534">
    <property type="entry name" value="Glycos_transf_1"/>
    <property type="match status" value="1"/>
</dbReference>
<reference evidence="2 3" key="1">
    <citation type="submission" date="2014-07" db="EMBL/GenBank/DDBJ databases">
        <title>Genome of Flavobacterium reichenbachii LMG 25512.</title>
        <authorList>
            <person name="Stropko S.J."/>
            <person name="Pipes S.E."/>
            <person name="Newman J.D."/>
        </authorList>
    </citation>
    <scope>NUCLEOTIDE SEQUENCE [LARGE SCALE GENOMIC DNA]</scope>
    <source>
        <strain evidence="2 3">LMG 25512</strain>
    </source>
</reference>
<name>A0A085ZL79_9FLAO</name>
<sequence>MNFTIITHVSHYKENAHLLGYAPYVREMNIWLKYIDSVTIVGPLSKEKAGNIDLAYEHSKISFKEITALALTTPLGVLKSMINLPFVLWQIFRAMQTADHIHLRCPGNVGLLGCLVQILFPSKIKTAKYAGNWDPESKQPWSYRLQKYILNNTFLTKNMQVLVYGEWPEQSKNIKSFFTATYSESDKEIIEKTSFNSGIKFIFVGSLVSGKNPLYAIKLVERLIEKGHNAVLDLYGEGVERKSLEEYIQNNKLNNHIFLKGNQNLEIVKSAYQNSHFVVLPSKSEGWPKAVAEGMFWGCVPISTSVSCVPFMLDYGKSGILLKMNLETDTAPIEAMLLDNQCFYSKSALSSGWSQNYTTDIFEAEIKKLLHK</sequence>
<dbReference type="InterPro" id="IPR001296">
    <property type="entry name" value="Glyco_trans_1"/>
</dbReference>
<evidence type="ECO:0000313" key="2">
    <source>
        <dbReference type="EMBL" id="KFF05193.1"/>
    </source>
</evidence>
<dbReference type="STRING" id="362418.IW19_06440"/>
<evidence type="ECO:0000259" key="1">
    <source>
        <dbReference type="Pfam" id="PF00534"/>
    </source>
</evidence>
<protein>
    <submittedName>
        <fullName evidence="2">Glycosyl transferase</fullName>
    </submittedName>
</protein>
<dbReference type="Proteomes" id="UP000028715">
    <property type="component" value="Unassembled WGS sequence"/>
</dbReference>
<dbReference type="eggNOG" id="COG0438">
    <property type="taxonomic scope" value="Bacteria"/>
</dbReference>
<accession>A0A085ZL79</accession>
<dbReference type="Gene3D" id="3.40.50.2000">
    <property type="entry name" value="Glycogen Phosphorylase B"/>
    <property type="match status" value="1"/>
</dbReference>
<dbReference type="AlphaFoldDB" id="A0A085ZL79"/>
<keyword evidence="3" id="KW-1185">Reference proteome</keyword>